<gene>
    <name evidence="2" type="ORF">FE633_13535</name>
</gene>
<protein>
    <submittedName>
        <fullName evidence="2">Phosphoadenosine phosphosulfate reductase</fullName>
    </submittedName>
</protein>
<accession>A0A5R9FPB3</accession>
<dbReference type="InterPro" id="IPR014729">
    <property type="entry name" value="Rossmann-like_a/b/a_fold"/>
</dbReference>
<feature type="region of interest" description="Disordered" evidence="1">
    <location>
        <begin position="293"/>
        <end position="344"/>
    </location>
</feature>
<dbReference type="AlphaFoldDB" id="A0A5R9FPB3"/>
<comment type="caution">
    <text evidence="2">The sequence shown here is derived from an EMBL/GenBank/DDBJ whole genome shotgun (WGS) entry which is preliminary data.</text>
</comment>
<organism evidence="2 3">
    <name type="scientific">Streptomyces montanus</name>
    <dbReference type="NCBI Taxonomy" id="2580423"/>
    <lineage>
        <taxon>Bacteria</taxon>
        <taxon>Bacillati</taxon>
        <taxon>Actinomycetota</taxon>
        <taxon>Actinomycetes</taxon>
        <taxon>Kitasatosporales</taxon>
        <taxon>Streptomycetaceae</taxon>
        <taxon>Streptomyces</taxon>
    </lineage>
</organism>
<sequence length="344" mass="38515">MSHPNPLYVDPVEFAATRHRIVINLSGGKDGLVAGVIAMDAARQAGVADRVWTAHASLGPMEWPSVTVDGVRWPSASELAAQHSQALGVLPERHLEVRRSREVDGERVPFDLLTFIAERGDWPWLGRARTCTGPWKTKMVYQAFTPQVRALRRETDGPLMFANVLGMRAEESPDRRNREVWRRTTDNSARVVDEWLPAHQVTTEEVWERTIGAGLPYHWCYDSYPGAKDRRGSSRCSCSACTLANHRDLLLTAGRRPRLAELCALVERVRQVPFNPNITMAELIALSRRRDAPDPGVEVEENEDFERMERDVHAALRKPPTWDSKARTGPGELLHSAAGCDGCS</sequence>
<evidence type="ECO:0000313" key="3">
    <source>
        <dbReference type="Proteomes" id="UP000305906"/>
    </source>
</evidence>
<feature type="compositionally biased region" description="Basic and acidic residues" evidence="1">
    <location>
        <begin position="305"/>
        <end position="314"/>
    </location>
</feature>
<dbReference type="Gene3D" id="3.40.50.620">
    <property type="entry name" value="HUPs"/>
    <property type="match status" value="1"/>
</dbReference>
<dbReference type="Proteomes" id="UP000305906">
    <property type="component" value="Unassembled WGS sequence"/>
</dbReference>
<keyword evidence="3" id="KW-1185">Reference proteome</keyword>
<name>A0A5R9FPB3_9ACTN</name>
<evidence type="ECO:0000313" key="2">
    <source>
        <dbReference type="EMBL" id="TLS45777.1"/>
    </source>
</evidence>
<reference evidence="2 3" key="1">
    <citation type="submission" date="2019-05" db="EMBL/GenBank/DDBJ databases">
        <title>Streptomyces sp. NEAU-C151, a novel actinomycete isolated from soil.</title>
        <authorList>
            <person name="Han L."/>
            <person name="Jiang H."/>
        </authorList>
    </citation>
    <scope>NUCLEOTIDE SEQUENCE [LARGE SCALE GENOMIC DNA]</scope>
    <source>
        <strain evidence="2 3">NEAU-C151</strain>
    </source>
</reference>
<proteinExistence type="predicted"/>
<dbReference type="RefSeq" id="WP_138045368.1">
    <property type="nucleotide sequence ID" value="NZ_VBZC01000012.1"/>
</dbReference>
<dbReference type="SUPFAM" id="SSF52402">
    <property type="entry name" value="Adenine nucleotide alpha hydrolases-like"/>
    <property type="match status" value="1"/>
</dbReference>
<evidence type="ECO:0000256" key="1">
    <source>
        <dbReference type="SAM" id="MobiDB-lite"/>
    </source>
</evidence>
<dbReference type="EMBL" id="VBZC01000012">
    <property type="protein sequence ID" value="TLS45777.1"/>
    <property type="molecule type" value="Genomic_DNA"/>
</dbReference>